<dbReference type="GO" id="GO:0022857">
    <property type="term" value="F:transmembrane transporter activity"/>
    <property type="evidence" value="ECO:0007669"/>
    <property type="project" value="InterPro"/>
</dbReference>
<dbReference type="EMBL" id="NBIV01000002">
    <property type="protein sequence ID" value="PXF49815.1"/>
    <property type="molecule type" value="Genomic_DNA"/>
</dbReference>
<reference evidence="8 9" key="1">
    <citation type="journal article" date="2018" name="Mol. Biol. Evol.">
        <title>Analysis of the draft genome of the red seaweed Gracilariopsis chorda provides insights into genome size evolution in Rhodophyta.</title>
        <authorList>
            <person name="Lee J."/>
            <person name="Yang E.C."/>
            <person name="Graf L."/>
            <person name="Yang J.H."/>
            <person name="Qiu H."/>
            <person name="Zel Zion U."/>
            <person name="Chan C.X."/>
            <person name="Stephens T.G."/>
            <person name="Weber A.P.M."/>
            <person name="Boo G.H."/>
            <person name="Boo S.M."/>
            <person name="Kim K.M."/>
            <person name="Shin Y."/>
            <person name="Jung M."/>
            <person name="Lee S.J."/>
            <person name="Yim H.S."/>
            <person name="Lee J.H."/>
            <person name="Bhattacharya D."/>
            <person name="Yoon H.S."/>
        </authorList>
    </citation>
    <scope>NUCLEOTIDE SEQUENCE [LARGE SCALE GENOMIC DNA]</scope>
    <source>
        <strain evidence="8 9">SKKU-2015</strain>
        <tissue evidence="8">Whole body</tissue>
    </source>
</reference>
<feature type="transmembrane region" description="Helical" evidence="6">
    <location>
        <begin position="27"/>
        <end position="48"/>
    </location>
</feature>
<proteinExistence type="inferred from homology"/>
<feature type="transmembrane region" description="Helical" evidence="6">
    <location>
        <begin position="299"/>
        <end position="318"/>
    </location>
</feature>
<name>A0A2V3J5X9_9FLOR</name>
<dbReference type="InterPro" id="IPR024989">
    <property type="entry name" value="MFS_assoc_dom"/>
</dbReference>
<dbReference type="SUPFAM" id="SSF103473">
    <property type="entry name" value="MFS general substrate transporter"/>
    <property type="match status" value="1"/>
</dbReference>
<feature type="transmembrane region" description="Helical" evidence="6">
    <location>
        <begin position="135"/>
        <end position="152"/>
    </location>
</feature>
<comment type="similarity">
    <text evidence="2">Belongs to the major facilitator superfamily. MFSD6 family.</text>
</comment>
<feature type="transmembrane region" description="Helical" evidence="6">
    <location>
        <begin position="235"/>
        <end position="259"/>
    </location>
</feature>
<dbReference type="PANTHER" id="PTHR16172">
    <property type="entry name" value="MAJOR FACILITATOR SUPERFAMILY DOMAIN-CONTAINING PROTEIN 6-LIKE"/>
    <property type="match status" value="1"/>
</dbReference>
<dbReference type="Gene3D" id="1.20.1250.20">
    <property type="entry name" value="MFS general substrate transporter like domains"/>
    <property type="match status" value="2"/>
</dbReference>
<dbReference type="Pfam" id="PF12832">
    <property type="entry name" value="MFS_1_like"/>
    <property type="match status" value="1"/>
</dbReference>
<evidence type="ECO:0000256" key="1">
    <source>
        <dbReference type="ARBA" id="ARBA00004141"/>
    </source>
</evidence>
<dbReference type="AlphaFoldDB" id="A0A2V3J5X9"/>
<accession>A0A2V3J5X9</accession>
<evidence type="ECO:0000256" key="3">
    <source>
        <dbReference type="ARBA" id="ARBA00022692"/>
    </source>
</evidence>
<feature type="transmembrane region" description="Helical" evidence="6">
    <location>
        <begin position="158"/>
        <end position="180"/>
    </location>
</feature>
<feature type="transmembrane region" description="Helical" evidence="6">
    <location>
        <begin position="89"/>
        <end position="115"/>
    </location>
</feature>
<feature type="transmembrane region" description="Helical" evidence="6">
    <location>
        <begin position="387"/>
        <end position="406"/>
    </location>
</feature>
<keyword evidence="3 6" id="KW-0812">Transmembrane</keyword>
<evidence type="ECO:0000256" key="4">
    <source>
        <dbReference type="ARBA" id="ARBA00022989"/>
    </source>
</evidence>
<dbReference type="PANTHER" id="PTHR16172:SF41">
    <property type="entry name" value="MAJOR FACILITATOR SUPERFAMILY DOMAIN-CONTAINING PROTEIN 6-LIKE"/>
    <property type="match status" value="1"/>
</dbReference>
<protein>
    <submittedName>
        <fullName evidence="8">Major facilitator superfamily domain-containing protein 6</fullName>
    </submittedName>
</protein>
<evidence type="ECO:0000313" key="8">
    <source>
        <dbReference type="EMBL" id="PXF49815.1"/>
    </source>
</evidence>
<keyword evidence="4 6" id="KW-1133">Transmembrane helix</keyword>
<evidence type="ECO:0000313" key="9">
    <source>
        <dbReference type="Proteomes" id="UP000247409"/>
    </source>
</evidence>
<dbReference type="PROSITE" id="PS50850">
    <property type="entry name" value="MFS"/>
    <property type="match status" value="1"/>
</dbReference>
<feature type="transmembrane region" description="Helical" evidence="6">
    <location>
        <begin position="60"/>
        <end position="83"/>
    </location>
</feature>
<dbReference type="OrthoDB" id="441415at2759"/>
<comment type="caution">
    <text evidence="8">The sequence shown here is derived from an EMBL/GenBank/DDBJ whole genome shotgun (WGS) entry which is preliminary data.</text>
</comment>
<keyword evidence="9" id="KW-1185">Reference proteome</keyword>
<dbReference type="InterPro" id="IPR020846">
    <property type="entry name" value="MFS_dom"/>
</dbReference>
<dbReference type="InterPro" id="IPR036259">
    <property type="entry name" value="MFS_trans_sf"/>
</dbReference>
<organism evidence="8 9">
    <name type="scientific">Gracilariopsis chorda</name>
    <dbReference type="NCBI Taxonomy" id="448386"/>
    <lineage>
        <taxon>Eukaryota</taxon>
        <taxon>Rhodophyta</taxon>
        <taxon>Florideophyceae</taxon>
        <taxon>Rhodymeniophycidae</taxon>
        <taxon>Gracilariales</taxon>
        <taxon>Gracilariaceae</taxon>
        <taxon>Gracilariopsis</taxon>
    </lineage>
</organism>
<dbReference type="InterPro" id="IPR051717">
    <property type="entry name" value="MFS_MFSD6"/>
</dbReference>
<comment type="subcellular location">
    <subcellularLocation>
        <location evidence="1">Membrane</location>
        <topology evidence="1">Multi-pass membrane protein</topology>
    </subcellularLocation>
</comment>
<dbReference type="GO" id="GO:0016020">
    <property type="term" value="C:membrane"/>
    <property type="evidence" value="ECO:0007669"/>
    <property type="project" value="UniProtKB-SubCell"/>
</dbReference>
<keyword evidence="5 6" id="KW-0472">Membrane</keyword>
<evidence type="ECO:0000259" key="7">
    <source>
        <dbReference type="PROSITE" id="PS50850"/>
    </source>
</evidence>
<sequence length="424" mass="46154">MSLAVQAAPGRFTPVFLRSHGLSESQIGILLALPTACSLLSTPLVCSFADRHKARESTALATQTLSTIFFLLQIIALPGLGLIQGGSVFAFFLLVRILQVMFFNPAYSLLISIVLSRLKLLHGHKGHELLGQERLWGAVSWAVVSLVLGVMLDTFSSMLSVYLLFGFFSCSYLCCLFRFARSSKLLSEHMEGSTMEEEENIIANNGTESLELESSSYSPLFVVRHMLNSEGVSSILFFNLVFWESAGMSVIENLVFLFFKDELNSSNVLCGVTVLITVVFEIPIFARAPSLLSSLGAPALAKIGALGYVVRTAGYVIAPHVWFVLLMEPLHGVTFGTFHTASIAYISDRVPIQLESSGQALVSVVSALGRIMGAVCGGYMMEVYGSQILFGSSAILVALATLLFHLSEKRSHQMVESAFESEYI</sequence>
<dbReference type="Proteomes" id="UP000247409">
    <property type="component" value="Unassembled WGS sequence"/>
</dbReference>
<feature type="domain" description="Major facilitator superfamily (MFS) profile" evidence="7">
    <location>
        <begin position="233"/>
        <end position="424"/>
    </location>
</feature>
<evidence type="ECO:0000256" key="2">
    <source>
        <dbReference type="ARBA" id="ARBA00005241"/>
    </source>
</evidence>
<evidence type="ECO:0000256" key="5">
    <source>
        <dbReference type="ARBA" id="ARBA00023136"/>
    </source>
</evidence>
<feature type="transmembrane region" description="Helical" evidence="6">
    <location>
        <begin position="265"/>
        <end position="287"/>
    </location>
</feature>
<evidence type="ECO:0000256" key="6">
    <source>
        <dbReference type="SAM" id="Phobius"/>
    </source>
</evidence>
<gene>
    <name evidence="8" type="ORF">BWQ96_00467</name>
</gene>